<dbReference type="PROSITE" id="PS50928">
    <property type="entry name" value="ABC_TM1"/>
    <property type="match status" value="1"/>
</dbReference>
<feature type="transmembrane region" description="Helical" evidence="7">
    <location>
        <begin position="236"/>
        <end position="258"/>
    </location>
</feature>
<keyword evidence="4 7" id="KW-0812">Transmembrane</keyword>
<dbReference type="PANTHER" id="PTHR30151">
    <property type="entry name" value="ALKANE SULFONATE ABC TRANSPORTER-RELATED, MEMBRANE SUBUNIT"/>
    <property type="match status" value="1"/>
</dbReference>
<evidence type="ECO:0000256" key="1">
    <source>
        <dbReference type="ARBA" id="ARBA00004651"/>
    </source>
</evidence>
<organism evidence="9 10">
    <name type="scientific">Serinibacter arcticus</name>
    <dbReference type="NCBI Taxonomy" id="1655435"/>
    <lineage>
        <taxon>Bacteria</taxon>
        <taxon>Bacillati</taxon>
        <taxon>Actinomycetota</taxon>
        <taxon>Actinomycetes</taxon>
        <taxon>Micrococcales</taxon>
        <taxon>Beutenbergiaceae</taxon>
        <taxon>Serinibacter</taxon>
    </lineage>
</organism>
<dbReference type="GO" id="GO:0042918">
    <property type="term" value="P:alkanesulfonate transmembrane transport"/>
    <property type="evidence" value="ECO:0007669"/>
    <property type="project" value="UniProtKB-ARBA"/>
</dbReference>
<sequence>MVTTTLSPEPVVAAAPVRTRRRRVPIGWIVPVVLVLVWWLSFETGLIDPGLISSPWEVAATLGEAVVNGTFWANLGASLGRWLLGFAIGGLLGLLAGAATGLSRPAERLLDPTLQMFRTVPIMGLVPLFIIWFGLGEVPKVILIAFATFFQMYIQVYSGIRNIDRKLIEVGRMYDLSTAAMIRRIMIPAALPSILQGVRLGLGIAWLALVIAELTGANSGIGFWMQQGREFFRVDIVLAALVVFAAVGKLVDSLVRLLERRLLGWRDNIEKDMDA</sequence>
<feature type="transmembrane region" description="Helical" evidence="7">
    <location>
        <begin position="82"/>
        <end position="103"/>
    </location>
</feature>
<dbReference type="Pfam" id="PF00528">
    <property type="entry name" value="BPD_transp_1"/>
    <property type="match status" value="1"/>
</dbReference>
<reference evidence="9 10" key="1">
    <citation type="submission" date="2018-03" db="EMBL/GenBank/DDBJ databases">
        <title>Genome assembly of novel Miniimonas species PCH200.</title>
        <authorList>
            <person name="Thakur V."/>
            <person name="Kumar V."/>
            <person name="Singh D."/>
        </authorList>
    </citation>
    <scope>NUCLEOTIDE SEQUENCE [LARGE SCALE GENOMIC DNA]</scope>
    <source>
        <strain evidence="9 10">PCH200</strain>
    </source>
</reference>
<evidence type="ECO:0000259" key="8">
    <source>
        <dbReference type="PROSITE" id="PS50928"/>
    </source>
</evidence>
<evidence type="ECO:0000256" key="5">
    <source>
        <dbReference type="ARBA" id="ARBA00022989"/>
    </source>
</evidence>
<feature type="transmembrane region" description="Helical" evidence="7">
    <location>
        <begin position="24"/>
        <end position="41"/>
    </location>
</feature>
<proteinExistence type="inferred from homology"/>
<dbReference type="FunFam" id="1.10.3720.10:FF:000003">
    <property type="entry name" value="Aliphatic sulfonate ABC transporter permease"/>
    <property type="match status" value="1"/>
</dbReference>
<dbReference type="GO" id="GO:0005886">
    <property type="term" value="C:plasma membrane"/>
    <property type="evidence" value="ECO:0007669"/>
    <property type="project" value="UniProtKB-SubCell"/>
</dbReference>
<evidence type="ECO:0000256" key="2">
    <source>
        <dbReference type="ARBA" id="ARBA00022448"/>
    </source>
</evidence>
<dbReference type="PANTHER" id="PTHR30151:SF38">
    <property type="entry name" value="ALIPHATIC SULFONATES TRANSPORT PERMEASE PROTEIN SSUC-RELATED"/>
    <property type="match status" value="1"/>
</dbReference>
<dbReference type="SUPFAM" id="SSF161098">
    <property type="entry name" value="MetI-like"/>
    <property type="match status" value="1"/>
</dbReference>
<comment type="caution">
    <text evidence="9">The sequence shown here is derived from an EMBL/GenBank/DDBJ whole genome shotgun (WGS) entry which is preliminary data.</text>
</comment>
<comment type="subcellular location">
    <subcellularLocation>
        <location evidence="1 7">Cell membrane</location>
        <topology evidence="1 7">Multi-pass membrane protein</topology>
    </subcellularLocation>
</comment>
<keyword evidence="5 7" id="KW-1133">Transmembrane helix</keyword>
<protein>
    <submittedName>
        <fullName evidence="9">ABC transporter permease</fullName>
    </submittedName>
</protein>
<feature type="domain" description="ABC transmembrane type-1" evidence="8">
    <location>
        <begin position="71"/>
        <end position="255"/>
    </location>
</feature>
<dbReference type="AlphaFoldDB" id="A0A2U1ZW19"/>
<dbReference type="Gene3D" id="1.10.3720.10">
    <property type="entry name" value="MetI-like"/>
    <property type="match status" value="1"/>
</dbReference>
<dbReference type="InterPro" id="IPR000515">
    <property type="entry name" value="MetI-like"/>
</dbReference>
<evidence type="ECO:0000256" key="4">
    <source>
        <dbReference type="ARBA" id="ARBA00022692"/>
    </source>
</evidence>
<feature type="transmembrane region" description="Helical" evidence="7">
    <location>
        <begin position="115"/>
        <end position="135"/>
    </location>
</feature>
<dbReference type="CDD" id="cd06261">
    <property type="entry name" value="TM_PBP2"/>
    <property type="match status" value="1"/>
</dbReference>
<keyword evidence="2 7" id="KW-0813">Transport</keyword>
<evidence type="ECO:0000256" key="3">
    <source>
        <dbReference type="ARBA" id="ARBA00022475"/>
    </source>
</evidence>
<name>A0A2U1ZW19_9MICO</name>
<evidence type="ECO:0000256" key="7">
    <source>
        <dbReference type="RuleBase" id="RU363032"/>
    </source>
</evidence>
<accession>A0A2U1ZW19</accession>
<feature type="transmembrane region" description="Helical" evidence="7">
    <location>
        <begin position="204"/>
        <end position="224"/>
    </location>
</feature>
<dbReference type="EMBL" id="PYHR01000002">
    <property type="protein sequence ID" value="PWD51164.1"/>
    <property type="molecule type" value="Genomic_DNA"/>
</dbReference>
<evidence type="ECO:0000313" key="9">
    <source>
        <dbReference type="EMBL" id="PWD51164.1"/>
    </source>
</evidence>
<evidence type="ECO:0000313" key="10">
    <source>
        <dbReference type="Proteomes" id="UP000245166"/>
    </source>
</evidence>
<feature type="transmembrane region" description="Helical" evidence="7">
    <location>
        <begin position="141"/>
        <end position="160"/>
    </location>
</feature>
<comment type="similarity">
    <text evidence="7">Belongs to the binding-protein-dependent transport system permease family.</text>
</comment>
<dbReference type="InterPro" id="IPR035906">
    <property type="entry name" value="MetI-like_sf"/>
</dbReference>
<gene>
    <name evidence="9" type="ORF">C8046_11415</name>
</gene>
<evidence type="ECO:0000256" key="6">
    <source>
        <dbReference type="ARBA" id="ARBA00023136"/>
    </source>
</evidence>
<keyword evidence="6 7" id="KW-0472">Membrane</keyword>
<keyword evidence="10" id="KW-1185">Reference proteome</keyword>
<dbReference type="Proteomes" id="UP000245166">
    <property type="component" value="Unassembled WGS sequence"/>
</dbReference>
<keyword evidence="3" id="KW-1003">Cell membrane</keyword>